<evidence type="ECO:0000313" key="5">
    <source>
        <dbReference type="EMBL" id="KAF9453097.1"/>
    </source>
</evidence>
<keyword evidence="6" id="KW-1185">Reference proteome</keyword>
<dbReference type="PANTHER" id="PTHR40633:SF1">
    <property type="entry name" value="GPI ANCHORED SERINE-THREONINE RICH PROTEIN (AFU_ORTHOLOGUE AFUA_1G03630)"/>
    <property type="match status" value="1"/>
</dbReference>
<dbReference type="PANTHER" id="PTHR40633">
    <property type="entry name" value="MATRIX PROTEIN, PUTATIVE (AFU_ORTHOLOGUE AFUA_8G05410)-RELATED"/>
    <property type="match status" value="1"/>
</dbReference>
<dbReference type="InterPro" id="IPR052982">
    <property type="entry name" value="SRP1/TIP1-like"/>
</dbReference>
<organism evidence="5 6">
    <name type="scientific">Macrolepiota fuliginosa MF-IS2</name>
    <dbReference type="NCBI Taxonomy" id="1400762"/>
    <lineage>
        <taxon>Eukaryota</taxon>
        <taxon>Fungi</taxon>
        <taxon>Dikarya</taxon>
        <taxon>Basidiomycota</taxon>
        <taxon>Agaricomycotina</taxon>
        <taxon>Agaricomycetes</taxon>
        <taxon>Agaricomycetidae</taxon>
        <taxon>Agaricales</taxon>
        <taxon>Agaricineae</taxon>
        <taxon>Agaricaceae</taxon>
        <taxon>Macrolepiota</taxon>
    </lineage>
</organism>
<protein>
    <recommendedName>
        <fullName evidence="4">Yeast cell wall synthesis Kre9/Knh1-like N-terminal domain-containing protein</fullName>
    </recommendedName>
</protein>
<dbReference type="InterPro" id="IPR018466">
    <property type="entry name" value="Kre9/Knh1-like_N"/>
</dbReference>
<dbReference type="EMBL" id="MU151064">
    <property type="protein sequence ID" value="KAF9453097.1"/>
    <property type="molecule type" value="Genomic_DNA"/>
</dbReference>
<keyword evidence="1 3" id="KW-0732">Signal</keyword>
<evidence type="ECO:0000256" key="3">
    <source>
        <dbReference type="SAM" id="SignalP"/>
    </source>
</evidence>
<evidence type="ECO:0000256" key="2">
    <source>
        <dbReference type="SAM" id="MobiDB-lite"/>
    </source>
</evidence>
<evidence type="ECO:0000259" key="4">
    <source>
        <dbReference type="Pfam" id="PF10342"/>
    </source>
</evidence>
<proteinExistence type="predicted"/>
<dbReference type="Pfam" id="PF10342">
    <property type="entry name" value="Kre9_KNH"/>
    <property type="match status" value="1"/>
</dbReference>
<comment type="caution">
    <text evidence="5">The sequence shown here is derived from an EMBL/GenBank/DDBJ whole genome shotgun (WGS) entry which is preliminary data.</text>
</comment>
<feature type="signal peptide" evidence="3">
    <location>
        <begin position="1"/>
        <end position="18"/>
    </location>
</feature>
<feature type="domain" description="Yeast cell wall synthesis Kre9/Knh1-like N-terminal" evidence="4">
    <location>
        <begin position="33"/>
        <end position="119"/>
    </location>
</feature>
<gene>
    <name evidence="5" type="ORF">P691DRAFT_801954</name>
</gene>
<feature type="compositionally biased region" description="Low complexity" evidence="2">
    <location>
        <begin position="130"/>
        <end position="189"/>
    </location>
</feature>
<name>A0A9P6C624_9AGAR</name>
<reference evidence="5" key="1">
    <citation type="submission" date="2020-11" db="EMBL/GenBank/DDBJ databases">
        <authorList>
            <consortium name="DOE Joint Genome Institute"/>
            <person name="Ahrendt S."/>
            <person name="Riley R."/>
            <person name="Andreopoulos W."/>
            <person name="Labutti K."/>
            <person name="Pangilinan J."/>
            <person name="Ruiz-Duenas F.J."/>
            <person name="Barrasa J.M."/>
            <person name="Sanchez-Garcia M."/>
            <person name="Camarero S."/>
            <person name="Miyauchi S."/>
            <person name="Serrano A."/>
            <person name="Linde D."/>
            <person name="Babiker R."/>
            <person name="Drula E."/>
            <person name="Ayuso-Fernandez I."/>
            <person name="Pacheco R."/>
            <person name="Padilla G."/>
            <person name="Ferreira P."/>
            <person name="Barriuso J."/>
            <person name="Kellner H."/>
            <person name="Castanera R."/>
            <person name="Alfaro M."/>
            <person name="Ramirez L."/>
            <person name="Pisabarro A.G."/>
            <person name="Kuo A."/>
            <person name="Tritt A."/>
            <person name="Lipzen A."/>
            <person name="He G."/>
            <person name="Yan M."/>
            <person name="Ng V."/>
            <person name="Cullen D."/>
            <person name="Martin F."/>
            <person name="Rosso M.-N."/>
            <person name="Henrissat B."/>
            <person name="Hibbett D."/>
            <person name="Martinez A.T."/>
            <person name="Grigoriev I.V."/>
        </authorList>
    </citation>
    <scope>NUCLEOTIDE SEQUENCE</scope>
    <source>
        <strain evidence="5">MF-IS2</strain>
    </source>
</reference>
<sequence length="258" mass="26180">MLAFAVLCFSLLFSAVLGVPLAQRDVFNPTITNPHDGTVWMVGTKEQVTWETDNIPPDSQLTNPTGQVILGFLENNSLNLQLENPLAKGFNIRDGKVTITVPDVPPRNDYIIVLMGDSGNASPAFAITSISGGSSSSSRPSSTESSPTSSAIPPATSTPSTASSTVVSNSPPITGSVITGGISTTSESSLAPEATSTAPGLSNSVLASLTSSVSSASTSLSQTASAAAASVTSNAAGSNHNIKLWSVIAAPLALCLFI</sequence>
<dbReference type="Proteomes" id="UP000807342">
    <property type="component" value="Unassembled WGS sequence"/>
</dbReference>
<dbReference type="OrthoDB" id="2339190at2759"/>
<accession>A0A9P6C624</accession>
<evidence type="ECO:0000313" key="6">
    <source>
        <dbReference type="Proteomes" id="UP000807342"/>
    </source>
</evidence>
<dbReference type="AlphaFoldDB" id="A0A9P6C624"/>
<feature type="region of interest" description="Disordered" evidence="2">
    <location>
        <begin position="130"/>
        <end position="199"/>
    </location>
</feature>
<evidence type="ECO:0000256" key="1">
    <source>
        <dbReference type="ARBA" id="ARBA00022729"/>
    </source>
</evidence>
<feature type="chain" id="PRO_5040416415" description="Yeast cell wall synthesis Kre9/Knh1-like N-terminal domain-containing protein" evidence="3">
    <location>
        <begin position="19"/>
        <end position="258"/>
    </location>
</feature>